<dbReference type="GO" id="GO:0003735">
    <property type="term" value="F:structural constituent of ribosome"/>
    <property type="evidence" value="ECO:0007669"/>
    <property type="project" value="InterPro"/>
</dbReference>
<sequence>MLRDPEDILTSNGRKYELNEENLKPLKEYLGEDYKLPDKLLLQVITHKSFAHGTKPYNERLSFLGEELLKLSASKFVLGKKQVTSGYKFSVGDLNFDSLGSLTHRLIVTDRVLSEFASAKGIDKVFFCKVALPQQSSSVTETKNYKPKAMYSTITSSLVGAVALQHGKSTAERFIQENLLTDILPMVQKVRGGK</sequence>
<dbReference type="GO" id="GO:0005762">
    <property type="term" value="C:mitochondrial large ribosomal subunit"/>
    <property type="evidence" value="ECO:0007669"/>
    <property type="project" value="InterPro"/>
</dbReference>
<dbReference type="Gene3D" id="1.10.1520.10">
    <property type="entry name" value="Ribonuclease III domain"/>
    <property type="match status" value="1"/>
</dbReference>
<dbReference type="STRING" id="13370.A0A448YNG2"/>
<dbReference type="GO" id="GO:0004525">
    <property type="term" value="F:ribonuclease III activity"/>
    <property type="evidence" value="ECO:0007669"/>
    <property type="project" value="InterPro"/>
</dbReference>
<dbReference type="InterPro" id="IPR000999">
    <property type="entry name" value="RNase_III_dom"/>
</dbReference>
<evidence type="ECO:0000313" key="3">
    <source>
        <dbReference type="Proteomes" id="UP000290900"/>
    </source>
</evidence>
<gene>
    <name evidence="2" type="ORF">BRENAR_LOCUS3220</name>
</gene>
<dbReference type="Pfam" id="PF14622">
    <property type="entry name" value="Ribonucleas_3_3"/>
    <property type="match status" value="1"/>
</dbReference>
<dbReference type="Proteomes" id="UP000290900">
    <property type="component" value="Unassembled WGS sequence"/>
</dbReference>
<dbReference type="GO" id="GO:0006396">
    <property type="term" value="P:RNA processing"/>
    <property type="evidence" value="ECO:0007669"/>
    <property type="project" value="InterPro"/>
</dbReference>
<dbReference type="PROSITE" id="PS50142">
    <property type="entry name" value="RNASE_3_2"/>
    <property type="match status" value="1"/>
</dbReference>
<dbReference type="FunCoup" id="A0A448YNG2">
    <property type="interactions" value="195"/>
</dbReference>
<feature type="domain" description="RNase III" evidence="1">
    <location>
        <begin position="23"/>
        <end position="78"/>
    </location>
</feature>
<dbReference type="AlphaFoldDB" id="A0A448YNG2"/>
<keyword evidence="3" id="KW-1185">Reference proteome</keyword>
<evidence type="ECO:0000259" key="1">
    <source>
        <dbReference type="PROSITE" id="PS50142"/>
    </source>
</evidence>
<dbReference type="InParanoid" id="A0A448YNG2"/>
<name>A0A448YNG2_BRENA</name>
<accession>A0A448YNG2</accession>
<dbReference type="PANTHER" id="PTHR28160:SF1">
    <property type="entry name" value="LARGE RIBOSOMAL SUBUNIT PROTEIN ML57"/>
    <property type="match status" value="1"/>
</dbReference>
<organism evidence="2 3">
    <name type="scientific">Brettanomyces naardenensis</name>
    <name type="common">Yeast</name>
    <dbReference type="NCBI Taxonomy" id="13370"/>
    <lineage>
        <taxon>Eukaryota</taxon>
        <taxon>Fungi</taxon>
        <taxon>Dikarya</taxon>
        <taxon>Ascomycota</taxon>
        <taxon>Saccharomycotina</taxon>
        <taxon>Pichiomycetes</taxon>
        <taxon>Pichiales</taxon>
        <taxon>Pichiaceae</taxon>
        <taxon>Brettanomyces</taxon>
    </lineage>
</organism>
<dbReference type="OrthoDB" id="2281895at2759"/>
<dbReference type="InterPro" id="IPR036389">
    <property type="entry name" value="RNase_III_sf"/>
</dbReference>
<dbReference type="EMBL" id="CAACVR010000023">
    <property type="protein sequence ID" value="VEU22489.1"/>
    <property type="molecule type" value="Genomic_DNA"/>
</dbReference>
<dbReference type="CDD" id="cd00593">
    <property type="entry name" value="RIBOc"/>
    <property type="match status" value="1"/>
</dbReference>
<dbReference type="PANTHER" id="PTHR28160">
    <property type="entry name" value="54S RIBOSOMAL PROTEIN L15, MITOCHONDRIAL"/>
    <property type="match status" value="1"/>
</dbReference>
<proteinExistence type="predicted"/>
<protein>
    <submittedName>
        <fullName evidence="2">DEKNAAC103473</fullName>
    </submittedName>
</protein>
<dbReference type="SUPFAM" id="SSF69065">
    <property type="entry name" value="RNase III domain-like"/>
    <property type="match status" value="1"/>
</dbReference>
<evidence type="ECO:0000313" key="2">
    <source>
        <dbReference type="EMBL" id="VEU22489.1"/>
    </source>
</evidence>
<dbReference type="GO" id="GO:0032543">
    <property type="term" value="P:mitochondrial translation"/>
    <property type="evidence" value="ECO:0007669"/>
    <property type="project" value="InterPro"/>
</dbReference>
<reference evidence="2 3" key="1">
    <citation type="submission" date="2018-12" db="EMBL/GenBank/DDBJ databases">
        <authorList>
            <person name="Tiukova I."/>
            <person name="Dainat J."/>
        </authorList>
    </citation>
    <scope>NUCLEOTIDE SEQUENCE [LARGE SCALE GENOMIC DNA]</scope>
</reference>
<dbReference type="SMART" id="SM00535">
    <property type="entry name" value="RIBOc"/>
    <property type="match status" value="1"/>
</dbReference>
<dbReference type="InterPro" id="IPR040030">
    <property type="entry name" value="Ribosomal_mL57"/>
</dbReference>